<accession>A0A8X7W4K7</accession>
<protein>
    <submittedName>
        <fullName evidence="2">Uncharacterized protein</fullName>
    </submittedName>
</protein>
<dbReference type="AlphaFoldDB" id="A0A8X7W4K7"/>
<feature type="region of interest" description="Disordered" evidence="1">
    <location>
        <begin position="1"/>
        <end position="51"/>
    </location>
</feature>
<evidence type="ECO:0000256" key="1">
    <source>
        <dbReference type="SAM" id="MobiDB-lite"/>
    </source>
</evidence>
<comment type="caution">
    <text evidence="2">The sequence shown here is derived from an EMBL/GenBank/DDBJ whole genome shotgun (WGS) entry which is preliminary data.</text>
</comment>
<evidence type="ECO:0000313" key="2">
    <source>
        <dbReference type="EMBL" id="KAG2322200.1"/>
    </source>
</evidence>
<name>A0A8X7W4K7_BRACI</name>
<dbReference type="EMBL" id="JAAMPC010000003">
    <property type="protein sequence ID" value="KAG2322200.1"/>
    <property type="molecule type" value="Genomic_DNA"/>
</dbReference>
<feature type="compositionally biased region" description="Low complexity" evidence="1">
    <location>
        <begin position="16"/>
        <end position="44"/>
    </location>
</feature>
<dbReference type="Proteomes" id="UP000886595">
    <property type="component" value="Unassembled WGS sequence"/>
</dbReference>
<evidence type="ECO:0000313" key="3">
    <source>
        <dbReference type="Proteomes" id="UP000886595"/>
    </source>
</evidence>
<organism evidence="2 3">
    <name type="scientific">Brassica carinata</name>
    <name type="common">Ethiopian mustard</name>
    <name type="synonym">Abyssinian cabbage</name>
    <dbReference type="NCBI Taxonomy" id="52824"/>
    <lineage>
        <taxon>Eukaryota</taxon>
        <taxon>Viridiplantae</taxon>
        <taxon>Streptophyta</taxon>
        <taxon>Embryophyta</taxon>
        <taxon>Tracheophyta</taxon>
        <taxon>Spermatophyta</taxon>
        <taxon>Magnoliopsida</taxon>
        <taxon>eudicotyledons</taxon>
        <taxon>Gunneridae</taxon>
        <taxon>Pentapetalae</taxon>
        <taxon>rosids</taxon>
        <taxon>malvids</taxon>
        <taxon>Brassicales</taxon>
        <taxon>Brassicaceae</taxon>
        <taxon>Brassiceae</taxon>
        <taxon>Brassica</taxon>
    </lineage>
</organism>
<keyword evidence="3" id="KW-1185">Reference proteome</keyword>
<gene>
    <name evidence="2" type="ORF">Bca52824_015413</name>
</gene>
<reference evidence="2 3" key="1">
    <citation type="submission" date="2020-02" db="EMBL/GenBank/DDBJ databases">
        <authorList>
            <person name="Ma Q."/>
            <person name="Huang Y."/>
            <person name="Song X."/>
            <person name="Pei D."/>
        </authorList>
    </citation>
    <scope>NUCLEOTIDE SEQUENCE [LARGE SCALE GENOMIC DNA]</scope>
    <source>
        <strain evidence="2">Sxm20200214</strain>
        <tissue evidence="2">Leaf</tissue>
    </source>
</reference>
<proteinExistence type="predicted"/>
<sequence length="69" mass="7131">MEKGGGCVPSKKKKPSSPAAADGPGTDDAPIPIKDDQTTTGTTTLGEDDLSATQDLRGVLLDLFRLLDC</sequence>